<dbReference type="Proteomes" id="UP000198956">
    <property type="component" value="Unassembled WGS sequence"/>
</dbReference>
<reference evidence="2 3" key="1">
    <citation type="submission" date="2016-10" db="EMBL/GenBank/DDBJ databases">
        <authorList>
            <person name="de Groot N.N."/>
        </authorList>
    </citation>
    <scope>NUCLEOTIDE SEQUENCE [LARGE SCALE GENOMIC DNA]</scope>
    <source>
        <strain evidence="2 3">L 420-91</strain>
    </source>
</reference>
<organism evidence="2 3">
    <name type="scientific">Aneurinibacillus thermoaerophilus</name>
    <dbReference type="NCBI Taxonomy" id="143495"/>
    <lineage>
        <taxon>Bacteria</taxon>
        <taxon>Bacillati</taxon>
        <taxon>Bacillota</taxon>
        <taxon>Bacilli</taxon>
        <taxon>Bacillales</taxon>
        <taxon>Paenibacillaceae</taxon>
        <taxon>Aneurinibacillus group</taxon>
        <taxon>Aneurinibacillus</taxon>
    </lineage>
</organism>
<name>A0A1G7ZJT6_ANETH</name>
<dbReference type="AlphaFoldDB" id="A0A1G7ZJT6"/>
<keyword evidence="1" id="KW-1133">Transmembrane helix</keyword>
<protein>
    <submittedName>
        <fullName evidence="2">Uncharacterized protein</fullName>
    </submittedName>
</protein>
<evidence type="ECO:0000256" key="1">
    <source>
        <dbReference type="SAM" id="Phobius"/>
    </source>
</evidence>
<keyword evidence="1" id="KW-0812">Transmembrane</keyword>
<dbReference type="EMBL" id="FNDE01000011">
    <property type="protein sequence ID" value="SDH09051.1"/>
    <property type="molecule type" value="Genomic_DNA"/>
</dbReference>
<sequence length="34" mass="3824">MDIYTIEAALFIVLLISSPFLLYSFANVTSGKER</sequence>
<accession>A0A1G7ZJT6</accession>
<feature type="transmembrane region" description="Helical" evidence="1">
    <location>
        <begin position="6"/>
        <end position="26"/>
    </location>
</feature>
<proteinExistence type="predicted"/>
<gene>
    <name evidence="2" type="ORF">SAMN04489735_101115</name>
</gene>
<keyword evidence="1" id="KW-0472">Membrane</keyword>
<evidence type="ECO:0000313" key="2">
    <source>
        <dbReference type="EMBL" id="SDH09051.1"/>
    </source>
</evidence>
<evidence type="ECO:0000313" key="3">
    <source>
        <dbReference type="Proteomes" id="UP000198956"/>
    </source>
</evidence>